<feature type="transmembrane region" description="Helical" evidence="2">
    <location>
        <begin position="39"/>
        <end position="60"/>
    </location>
</feature>
<accession>A0A059CKI6</accession>
<keyword evidence="2" id="KW-0472">Membrane</keyword>
<feature type="compositionally biased region" description="Basic residues" evidence="1">
    <location>
        <begin position="159"/>
        <end position="179"/>
    </location>
</feature>
<evidence type="ECO:0000256" key="1">
    <source>
        <dbReference type="SAM" id="MobiDB-lite"/>
    </source>
</evidence>
<keyword evidence="2" id="KW-1133">Transmembrane helix</keyword>
<name>A0A059CKI6_EUCGR</name>
<feature type="transmembrane region" description="Helical" evidence="2">
    <location>
        <begin position="99"/>
        <end position="125"/>
    </location>
</feature>
<dbReference type="InParanoid" id="A0A059CKI6"/>
<feature type="compositionally biased region" description="Basic and acidic residues" evidence="1">
    <location>
        <begin position="135"/>
        <end position="158"/>
    </location>
</feature>
<protein>
    <submittedName>
        <fullName evidence="3">Uncharacterized protein</fullName>
    </submittedName>
</protein>
<keyword evidence="2" id="KW-0812">Transmembrane</keyword>
<reference evidence="3" key="1">
    <citation type="submission" date="2013-07" db="EMBL/GenBank/DDBJ databases">
        <title>The genome of Eucalyptus grandis.</title>
        <authorList>
            <person name="Schmutz J."/>
            <person name="Hayes R."/>
            <person name="Myburg A."/>
            <person name="Tuskan G."/>
            <person name="Grattapaglia D."/>
            <person name="Rokhsar D.S."/>
        </authorList>
    </citation>
    <scope>NUCLEOTIDE SEQUENCE</scope>
    <source>
        <tissue evidence="3">Leaf extractions</tissue>
    </source>
</reference>
<dbReference type="EMBL" id="KK198755">
    <property type="protein sequence ID" value="KCW78759.1"/>
    <property type="molecule type" value="Genomic_DNA"/>
</dbReference>
<sequence>MPFSHHLSERERETESLSGGVRVFLRPLLHHLSLSLRSLTLVIVTVVAAAAAGGGAGVVAERGRPAGAGATRHGRGQEGRLHLTRHYHQYLLFKSRLFLLLRLVVLVVLGLAGLNVSVSSLAVAFQVTREPPVGTRKDEKRESYEAQHRCQAPEEVRNRRMPRRPLRSRGRRRGHRRHGHRVASRARSFHFFPSWLFWEILSLSSFLFEIK</sequence>
<gene>
    <name evidence="3" type="ORF">EUGRSUZ_C00195</name>
</gene>
<dbReference type="AlphaFoldDB" id="A0A059CKI6"/>
<proteinExistence type="predicted"/>
<dbReference type="OMA" id="GWHGSEL"/>
<dbReference type="Gramene" id="KCW78759">
    <property type="protein sequence ID" value="KCW78759"/>
    <property type="gene ID" value="EUGRSUZ_C00195"/>
</dbReference>
<evidence type="ECO:0000313" key="3">
    <source>
        <dbReference type="EMBL" id="KCW78759.1"/>
    </source>
</evidence>
<organism evidence="3">
    <name type="scientific">Eucalyptus grandis</name>
    <name type="common">Flooded gum</name>
    <dbReference type="NCBI Taxonomy" id="71139"/>
    <lineage>
        <taxon>Eukaryota</taxon>
        <taxon>Viridiplantae</taxon>
        <taxon>Streptophyta</taxon>
        <taxon>Embryophyta</taxon>
        <taxon>Tracheophyta</taxon>
        <taxon>Spermatophyta</taxon>
        <taxon>Magnoliopsida</taxon>
        <taxon>eudicotyledons</taxon>
        <taxon>Gunneridae</taxon>
        <taxon>Pentapetalae</taxon>
        <taxon>rosids</taxon>
        <taxon>malvids</taxon>
        <taxon>Myrtales</taxon>
        <taxon>Myrtaceae</taxon>
        <taxon>Myrtoideae</taxon>
        <taxon>Eucalypteae</taxon>
        <taxon>Eucalyptus</taxon>
    </lineage>
</organism>
<evidence type="ECO:0000256" key="2">
    <source>
        <dbReference type="SAM" id="Phobius"/>
    </source>
</evidence>
<feature type="region of interest" description="Disordered" evidence="1">
    <location>
        <begin position="132"/>
        <end position="179"/>
    </location>
</feature>